<protein>
    <recommendedName>
        <fullName evidence="4">CCHC-type domain-containing protein</fullName>
    </recommendedName>
</protein>
<evidence type="ECO:0000313" key="2">
    <source>
        <dbReference type="EMBL" id="PKU68079.1"/>
    </source>
</evidence>
<sequence>MTVEEYIIEFEQLSLKCNIAEPEEHTMARFLAGLHPAIANVVQLQCYWTMQDLTGLALKVEKQHLKNQKFNQRNFSSEITSEKDHKTTKPVAGTSKPQKETSARNPTRGAQSPANYPVHKCFKCQGFGYIASNCPNRRVVTLIEEPEAEESNLNHLAENTVTEPVHMSVDDGKLLVLQQTLNIHKGESWLRHSIFRIRCTVKDRVCNMIIDSGSCENVVAAVMVNKLQLATTEHPKPYALSWIQRNVEVQADKRCQVDFSIGHFRDKVQCDVVPMDACHLLLGKPWQFDRNTIHNGTTNTYSFCHDKQQIILLPTPVVEEDDQTVTALCNRTLFVQELKVAQRGLFVMLIEENQISDEVHEAIKPILQ</sequence>
<evidence type="ECO:0000313" key="3">
    <source>
        <dbReference type="Proteomes" id="UP000233837"/>
    </source>
</evidence>
<name>A0A2I0VXF8_9ASPA</name>
<gene>
    <name evidence="2" type="ORF">MA16_Dca027392</name>
</gene>
<dbReference type="Gene3D" id="2.40.70.10">
    <property type="entry name" value="Acid Proteases"/>
    <property type="match status" value="1"/>
</dbReference>
<dbReference type="PANTHER" id="PTHR35046">
    <property type="entry name" value="ZINC KNUCKLE (CCHC-TYPE) FAMILY PROTEIN"/>
    <property type="match status" value="1"/>
</dbReference>
<dbReference type="CDD" id="cd00303">
    <property type="entry name" value="retropepsin_like"/>
    <property type="match status" value="1"/>
</dbReference>
<dbReference type="InterPro" id="IPR021109">
    <property type="entry name" value="Peptidase_aspartic_dom_sf"/>
</dbReference>
<evidence type="ECO:0000256" key="1">
    <source>
        <dbReference type="SAM" id="MobiDB-lite"/>
    </source>
</evidence>
<accession>A0A2I0VXF8</accession>
<organism evidence="2 3">
    <name type="scientific">Dendrobium catenatum</name>
    <dbReference type="NCBI Taxonomy" id="906689"/>
    <lineage>
        <taxon>Eukaryota</taxon>
        <taxon>Viridiplantae</taxon>
        <taxon>Streptophyta</taxon>
        <taxon>Embryophyta</taxon>
        <taxon>Tracheophyta</taxon>
        <taxon>Spermatophyta</taxon>
        <taxon>Magnoliopsida</taxon>
        <taxon>Liliopsida</taxon>
        <taxon>Asparagales</taxon>
        <taxon>Orchidaceae</taxon>
        <taxon>Epidendroideae</taxon>
        <taxon>Malaxideae</taxon>
        <taxon>Dendrobiinae</taxon>
        <taxon>Dendrobium</taxon>
    </lineage>
</organism>
<reference evidence="2 3" key="2">
    <citation type="journal article" date="2017" name="Nature">
        <title>The Apostasia genome and the evolution of orchids.</title>
        <authorList>
            <person name="Zhang G.Q."/>
            <person name="Liu K.W."/>
            <person name="Li Z."/>
            <person name="Lohaus R."/>
            <person name="Hsiao Y.Y."/>
            <person name="Niu S.C."/>
            <person name="Wang J.Y."/>
            <person name="Lin Y.C."/>
            <person name="Xu Q."/>
            <person name="Chen L.J."/>
            <person name="Yoshida K."/>
            <person name="Fujiwara S."/>
            <person name="Wang Z.W."/>
            <person name="Zhang Y.Q."/>
            <person name="Mitsuda N."/>
            <person name="Wang M."/>
            <person name="Liu G.H."/>
            <person name="Pecoraro L."/>
            <person name="Huang H.X."/>
            <person name="Xiao X.J."/>
            <person name="Lin M."/>
            <person name="Wu X.Y."/>
            <person name="Wu W.L."/>
            <person name="Chen Y.Y."/>
            <person name="Chang S.B."/>
            <person name="Sakamoto S."/>
            <person name="Ohme-Takagi M."/>
            <person name="Yagi M."/>
            <person name="Zeng S.J."/>
            <person name="Shen C.Y."/>
            <person name="Yeh C.M."/>
            <person name="Luo Y.B."/>
            <person name="Tsai W.C."/>
            <person name="Van de Peer Y."/>
            <person name="Liu Z.J."/>
        </authorList>
    </citation>
    <scope>NUCLEOTIDE SEQUENCE [LARGE SCALE GENOMIC DNA]</scope>
    <source>
        <tissue evidence="2">The whole plant</tissue>
    </source>
</reference>
<dbReference type="PANTHER" id="PTHR35046:SF21">
    <property type="entry name" value="RETROTRANSPOSON GAG DOMAIN-CONTAINING PROTEIN-RELATED"/>
    <property type="match status" value="1"/>
</dbReference>
<dbReference type="EMBL" id="KZ503136">
    <property type="protein sequence ID" value="PKU68079.1"/>
    <property type="molecule type" value="Genomic_DNA"/>
</dbReference>
<dbReference type="SUPFAM" id="SSF57756">
    <property type="entry name" value="Retrovirus zinc finger-like domains"/>
    <property type="match status" value="1"/>
</dbReference>
<reference evidence="2 3" key="1">
    <citation type="journal article" date="2016" name="Sci. Rep.">
        <title>The Dendrobium catenatum Lindl. genome sequence provides insights into polysaccharide synthase, floral development and adaptive evolution.</title>
        <authorList>
            <person name="Zhang G.Q."/>
            <person name="Xu Q."/>
            <person name="Bian C."/>
            <person name="Tsai W.C."/>
            <person name="Yeh C.M."/>
            <person name="Liu K.W."/>
            <person name="Yoshida K."/>
            <person name="Zhang L.S."/>
            <person name="Chang S.B."/>
            <person name="Chen F."/>
            <person name="Shi Y."/>
            <person name="Su Y.Y."/>
            <person name="Zhang Y.Q."/>
            <person name="Chen L.J."/>
            <person name="Yin Y."/>
            <person name="Lin M."/>
            <person name="Huang H."/>
            <person name="Deng H."/>
            <person name="Wang Z.W."/>
            <person name="Zhu S.L."/>
            <person name="Zhao X."/>
            <person name="Deng C."/>
            <person name="Niu S.C."/>
            <person name="Huang J."/>
            <person name="Wang M."/>
            <person name="Liu G.H."/>
            <person name="Yang H.J."/>
            <person name="Xiao X.J."/>
            <person name="Hsiao Y.Y."/>
            <person name="Wu W.L."/>
            <person name="Chen Y.Y."/>
            <person name="Mitsuda N."/>
            <person name="Ohme-Takagi M."/>
            <person name="Luo Y.B."/>
            <person name="Van de Peer Y."/>
            <person name="Liu Z.J."/>
        </authorList>
    </citation>
    <scope>NUCLEOTIDE SEQUENCE [LARGE SCALE GENOMIC DNA]</scope>
    <source>
        <tissue evidence="2">The whole plant</tissue>
    </source>
</reference>
<keyword evidence="3" id="KW-1185">Reference proteome</keyword>
<dbReference type="GO" id="GO:0003676">
    <property type="term" value="F:nucleic acid binding"/>
    <property type="evidence" value="ECO:0007669"/>
    <property type="project" value="InterPro"/>
</dbReference>
<dbReference type="Proteomes" id="UP000233837">
    <property type="component" value="Unassembled WGS sequence"/>
</dbReference>
<proteinExistence type="predicted"/>
<evidence type="ECO:0008006" key="4">
    <source>
        <dbReference type="Google" id="ProtNLM"/>
    </source>
</evidence>
<feature type="compositionally biased region" description="Polar residues" evidence="1">
    <location>
        <begin position="103"/>
        <end position="113"/>
    </location>
</feature>
<dbReference type="AlphaFoldDB" id="A0A2I0VXF8"/>
<feature type="region of interest" description="Disordered" evidence="1">
    <location>
        <begin position="71"/>
        <end position="113"/>
    </location>
</feature>
<dbReference type="InterPro" id="IPR036875">
    <property type="entry name" value="Znf_CCHC_sf"/>
</dbReference>
<dbReference type="GO" id="GO:0008270">
    <property type="term" value="F:zinc ion binding"/>
    <property type="evidence" value="ECO:0007669"/>
    <property type="project" value="InterPro"/>
</dbReference>